<dbReference type="Pfam" id="PF19343">
    <property type="entry name" value="HAM1_N"/>
    <property type="match status" value="1"/>
</dbReference>
<dbReference type="AlphaFoldDB" id="A0A6A6P112"/>
<evidence type="ECO:0000259" key="2">
    <source>
        <dbReference type="Pfam" id="PF19343"/>
    </source>
</evidence>
<feature type="domain" description="HAM1-like N-terminal" evidence="2">
    <location>
        <begin position="277"/>
        <end position="628"/>
    </location>
</feature>
<sequence>MLSSCFGLRKSRRGDDEEQGASGRGGSGADREPLLARYDDETALQRELHKKLHTYAMLRALAAGRMPSTEQAIANIRTLLAADALNPEDPGLSDSGRLLAKYARDWLGQLAALLRNKNGRDQLQDFAWCLAKARVSVDADDVARNAGRARARADTVAAYRSLQSVGSLLLTNSDFRLFLADLNVVGREVFKDTAFALSSAADDAGRKLEPSDEQQDLLREPGADAEIAPRGEGQQDPQQPHRQPAPSGEDLERDAAEVGGTIVNGAAQVAREAARSATDKAKGDEKDTLLHRLKQAVLKLRQRPDYSESVSTLSMLLKRYALTYSRVLSDVADTAQADVHANPAAARAVRNFWELLTSFGDKKEWEELERRWSRVLRHKDNDPEFEDLLTRIGDELQALLIDPDFFDHAQDKFDELREKARQVGSKSGSSLRADADAFLEQLQRAVSSIARDADISALLQTSLQISRILSPASSTYNRELVDDALRVFIPRLISAIQHIPIPRLELSTPSLDLLLENLILEPGSPRVPHTSFFPSAVRVESVSAVQLYRAAHDPLRDRTRREARPAVAESRVAIALDGLSLHAADVGFVLRARPRAWWLPRQVTAQGLASAALDGPGVDVRVELDVAARAETSPAHVVSLRAVKVRAPGFDVAVAGTGSWWRDAVARAARPLLRPLLRRRLEAAVAAGVAAGLRWLDTELVFARERLRATRVAEPRDLATFVRAVAARAAPAESEDVYGNPKKYMVCTCVGMYMVFLPGLGRTGFVMDGFWTPACLLRGTA</sequence>
<evidence type="ECO:0000313" key="3">
    <source>
        <dbReference type="EMBL" id="KAF2457422.1"/>
    </source>
</evidence>
<dbReference type="InterPro" id="IPR045967">
    <property type="entry name" value="HAM1-like_N"/>
</dbReference>
<protein>
    <recommendedName>
        <fullName evidence="2">HAM1-like N-terminal domain-containing protein</fullName>
    </recommendedName>
</protein>
<gene>
    <name evidence="3" type="ORF">BDY21DRAFT_421405</name>
</gene>
<proteinExistence type="predicted"/>
<dbReference type="OrthoDB" id="5407957at2759"/>
<evidence type="ECO:0000256" key="1">
    <source>
        <dbReference type="SAM" id="MobiDB-lite"/>
    </source>
</evidence>
<keyword evidence="4" id="KW-1185">Reference proteome</keyword>
<dbReference type="PANTHER" id="PTHR31138:SF4">
    <property type="entry name" value="DUF5923 DOMAIN-CONTAINING PROTEIN"/>
    <property type="match status" value="1"/>
</dbReference>
<organism evidence="3 4">
    <name type="scientific">Lineolata rhizophorae</name>
    <dbReference type="NCBI Taxonomy" id="578093"/>
    <lineage>
        <taxon>Eukaryota</taxon>
        <taxon>Fungi</taxon>
        <taxon>Dikarya</taxon>
        <taxon>Ascomycota</taxon>
        <taxon>Pezizomycotina</taxon>
        <taxon>Dothideomycetes</taxon>
        <taxon>Dothideomycetes incertae sedis</taxon>
        <taxon>Lineolatales</taxon>
        <taxon>Lineolataceae</taxon>
        <taxon>Lineolata</taxon>
    </lineage>
</organism>
<feature type="region of interest" description="Disordered" evidence="1">
    <location>
        <begin position="1"/>
        <end position="34"/>
    </location>
</feature>
<dbReference type="PANTHER" id="PTHR31138">
    <property type="entry name" value="CHROMOSOME 19, WHOLE GENOME SHOTGUN SEQUENCE"/>
    <property type="match status" value="1"/>
</dbReference>
<dbReference type="EMBL" id="MU001680">
    <property type="protein sequence ID" value="KAF2457422.1"/>
    <property type="molecule type" value="Genomic_DNA"/>
</dbReference>
<feature type="region of interest" description="Disordered" evidence="1">
    <location>
        <begin position="227"/>
        <end position="253"/>
    </location>
</feature>
<evidence type="ECO:0000313" key="4">
    <source>
        <dbReference type="Proteomes" id="UP000799766"/>
    </source>
</evidence>
<name>A0A6A6P112_9PEZI</name>
<dbReference type="Proteomes" id="UP000799766">
    <property type="component" value="Unassembled WGS sequence"/>
</dbReference>
<reference evidence="3" key="1">
    <citation type="journal article" date="2020" name="Stud. Mycol.">
        <title>101 Dothideomycetes genomes: a test case for predicting lifestyles and emergence of pathogens.</title>
        <authorList>
            <person name="Haridas S."/>
            <person name="Albert R."/>
            <person name="Binder M."/>
            <person name="Bloem J."/>
            <person name="Labutti K."/>
            <person name="Salamov A."/>
            <person name="Andreopoulos B."/>
            <person name="Baker S."/>
            <person name="Barry K."/>
            <person name="Bills G."/>
            <person name="Bluhm B."/>
            <person name="Cannon C."/>
            <person name="Castanera R."/>
            <person name="Culley D."/>
            <person name="Daum C."/>
            <person name="Ezra D."/>
            <person name="Gonzalez J."/>
            <person name="Henrissat B."/>
            <person name="Kuo A."/>
            <person name="Liang C."/>
            <person name="Lipzen A."/>
            <person name="Lutzoni F."/>
            <person name="Magnuson J."/>
            <person name="Mondo S."/>
            <person name="Nolan M."/>
            <person name="Ohm R."/>
            <person name="Pangilinan J."/>
            <person name="Park H.-J."/>
            <person name="Ramirez L."/>
            <person name="Alfaro M."/>
            <person name="Sun H."/>
            <person name="Tritt A."/>
            <person name="Yoshinaga Y."/>
            <person name="Zwiers L.-H."/>
            <person name="Turgeon B."/>
            <person name="Goodwin S."/>
            <person name="Spatafora J."/>
            <person name="Crous P."/>
            <person name="Grigoriev I."/>
        </authorList>
    </citation>
    <scope>NUCLEOTIDE SEQUENCE</scope>
    <source>
        <strain evidence="3">ATCC 16933</strain>
    </source>
</reference>
<accession>A0A6A6P112</accession>